<evidence type="ECO:0000313" key="3">
    <source>
        <dbReference type="Proteomes" id="UP001148614"/>
    </source>
</evidence>
<evidence type="ECO:0000313" key="2">
    <source>
        <dbReference type="EMBL" id="KAJ3569122.1"/>
    </source>
</evidence>
<organism evidence="2 3">
    <name type="scientific">Xylaria arbuscula</name>
    <dbReference type="NCBI Taxonomy" id="114810"/>
    <lineage>
        <taxon>Eukaryota</taxon>
        <taxon>Fungi</taxon>
        <taxon>Dikarya</taxon>
        <taxon>Ascomycota</taxon>
        <taxon>Pezizomycotina</taxon>
        <taxon>Sordariomycetes</taxon>
        <taxon>Xylariomycetidae</taxon>
        <taxon>Xylariales</taxon>
        <taxon>Xylariaceae</taxon>
        <taxon>Xylaria</taxon>
    </lineage>
</organism>
<dbReference type="VEuPathDB" id="FungiDB:F4678DRAFT_434738"/>
<accession>A0A9W8ND08</accession>
<proteinExistence type="predicted"/>
<dbReference type="EMBL" id="JANPWZ010001067">
    <property type="protein sequence ID" value="KAJ3569122.1"/>
    <property type="molecule type" value="Genomic_DNA"/>
</dbReference>
<dbReference type="AlphaFoldDB" id="A0A9W8ND08"/>
<feature type="region of interest" description="Disordered" evidence="1">
    <location>
        <begin position="1"/>
        <end position="26"/>
    </location>
</feature>
<keyword evidence="3" id="KW-1185">Reference proteome</keyword>
<sequence>MENTGTARPVRSEPPPTPPGFISDPSAENGVGCRVYSLRWTDNGIVQITINSATQLQAYIQEDGSSARQLLVFQGLSQEYEAVLKETTGIETSFLDAHIRRRSYRPPRTTRTSTAAHCWAHYDYPELDLDRGLDDRRCSRTVDDRVSEPPTYRIPTTGGSIMLCRASMWLSEKAHILFLDRAPGVSPARLNAHIGKVETDAHGIPFTWNEMDINGHTIPRGNEILSLETLLYETLRESCSDPEDQDLPDLLEDLVVDKWADLFAALSPDLPVRTIEVASFFSQASIGLFWTKDLTAGPRNGKRSSRGSPGRHSS</sequence>
<dbReference type="Proteomes" id="UP001148614">
    <property type="component" value="Unassembled WGS sequence"/>
</dbReference>
<gene>
    <name evidence="2" type="ORF">NPX13_g6188</name>
</gene>
<reference evidence="2" key="1">
    <citation type="submission" date="2022-07" db="EMBL/GenBank/DDBJ databases">
        <title>Genome Sequence of Xylaria arbuscula.</title>
        <authorList>
            <person name="Buettner E."/>
        </authorList>
    </citation>
    <scope>NUCLEOTIDE SEQUENCE</scope>
    <source>
        <strain evidence="2">VT107</strain>
    </source>
</reference>
<name>A0A9W8ND08_9PEZI</name>
<protein>
    <submittedName>
        <fullName evidence="2">Uncharacterized protein</fullName>
    </submittedName>
</protein>
<comment type="caution">
    <text evidence="2">The sequence shown here is derived from an EMBL/GenBank/DDBJ whole genome shotgun (WGS) entry which is preliminary data.</text>
</comment>
<evidence type="ECO:0000256" key="1">
    <source>
        <dbReference type="SAM" id="MobiDB-lite"/>
    </source>
</evidence>